<feature type="domain" description="HTH araC/xylS-type" evidence="4">
    <location>
        <begin position="173"/>
        <end position="271"/>
    </location>
</feature>
<dbReference type="EMBL" id="JACJVQ010000003">
    <property type="protein sequence ID" value="MBB6633021.1"/>
    <property type="molecule type" value="Genomic_DNA"/>
</dbReference>
<proteinExistence type="predicted"/>
<name>A0A841SWC0_9BACL</name>
<dbReference type="Gene3D" id="1.10.10.60">
    <property type="entry name" value="Homeodomain-like"/>
    <property type="match status" value="2"/>
</dbReference>
<dbReference type="PANTHER" id="PTHR43280">
    <property type="entry name" value="ARAC-FAMILY TRANSCRIPTIONAL REGULATOR"/>
    <property type="match status" value="1"/>
</dbReference>
<dbReference type="PANTHER" id="PTHR43280:SF2">
    <property type="entry name" value="HTH-TYPE TRANSCRIPTIONAL REGULATOR EXSA"/>
    <property type="match status" value="1"/>
</dbReference>
<dbReference type="SUPFAM" id="SSF51215">
    <property type="entry name" value="Regulatory protein AraC"/>
    <property type="match status" value="1"/>
</dbReference>
<accession>A0A841SWC0</accession>
<evidence type="ECO:0000313" key="6">
    <source>
        <dbReference type="Proteomes" id="UP000535838"/>
    </source>
</evidence>
<sequence>MPILYEELAQDLASVPLDVFGVYRTELTPGGLYDGHVMQPTTKCAIILSLNGQADFVFNESERYRLDPGKVLLGGLGKQLKIEVGDEGFEYGLVHYLPTGGSEDAIRRLAEVSMLQVTPDPEIVQLHSQLLQAASSPDSMSLLEKKALFYRLLNKLLLSERLNRNPESYTVIDEAIQYIQMHYMEPLTLQRLAERYRMKPKYFSYLFRKYVGLAPIDYLIQYRMNRANELLLQGRFPVASVARSVGYSDPYYFSRLFKKHKGLPPGQAGHGPQQ</sequence>
<dbReference type="InterPro" id="IPR009057">
    <property type="entry name" value="Homeodomain-like_sf"/>
</dbReference>
<dbReference type="Proteomes" id="UP000535838">
    <property type="component" value="Unassembled WGS sequence"/>
</dbReference>
<dbReference type="InterPro" id="IPR037923">
    <property type="entry name" value="HTH-like"/>
</dbReference>
<evidence type="ECO:0000256" key="3">
    <source>
        <dbReference type="ARBA" id="ARBA00023163"/>
    </source>
</evidence>
<keyword evidence="3" id="KW-0804">Transcription</keyword>
<keyword evidence="6" id="KW-1185">Reference proteome</keyword>
<evidence type="ECO:0000259" key="4">
    <source>
        <dbReference type="PROSITE" id="PS01124"/>
    </source>
</evidence>
<dbReference type="GO" id="GO:0043565">
    <property type="term" value="F:sequence-specific DNA binding"/>
    <property type="evidence" value="ECO:0007669"/>
    <property type="project" value="InterPro"/>
</dbReference>
<dbReference type="PROSITE" id="PS01124">
    <property type="entry name" value="HTH_ARAC_FAMILY_2"/>
    <property type="match status" value="1"/>
</dbReference>
<dbReference type="AlphaFoldDB" id="A0A841SWC0"/>
<protein>
    <submittedName>
        <fullName evidence="5">Helix-turn-helix transcriptional regulator</fullName>
    </submittedName>
</protein>
<reference evidence="5 6" key="1">
    <citation type="submission" date="2020-08" db="EMBL/GenBank/DDBJ databases">
        <title>Cohnella phylogeny.</title>
        <authorList>
            <person name="Dunlap C."/>
        </authorList>
    </citation>
    <scope>NUCLEOTIDE SEQUENCE [LARGE SCALE GENOMIC DNA]</scope>
    <source>
        <strain evidence="5 6">DSM 25241</strain>
    </source>
</reference>
<dbReference type="SMART" id="SM00342">
    <property type="entry name" value="HTH_ARAC"/>
    <property type="match status" value="1"/>
</dbReference>
<evidence type="ECO:0000256" key="2">
    <source>
        <dbReference type="ARBA" id="ARBA00023125"/>
    </source>
</evidence>
<keyword evidence="1" id="KW-0805">Transcription regulation</keyword>
<dbReference type="GO" id="GO:0003700">
    <property type="term" value="F:DNA-binding transcription factor activity"/>
    <property type="evidence" value="ECO:0007669"/>
    <property type="project" value="InterPro"/>
</dbReference>
<dbReference type="RefSeq" id="WP_185118260.1">
    <property type="nucleotide sequence ID" value="NZ_JACJVQ010000003.1"/>
</dbReference>
<keyword evidence="2" id="KW-0238">DNA-binding</keyword>
<dbReference type="SUPFAM" id="SSF46689">
    <property type="entry name" value="Homeodomain-like"/>
    <property type="match status" value="2"/>
</dbReference>
<organism evidence="5 6">
    <name type="scientific">Cohnella thailandensis</name>
    <dbReference type="NCBI Taxonomy" id="557557"/>
    <lineage>
        <taxon>Bacteria</taxon>
        <taxon>Bacillati</taxon>
        <taxon>Bacillota</taxon>
        <taxon>Bacilli</taxon>
        <taxon>Bacillales</taxon>
        <taxon>Paenibacillaceae</taxon>
        <taxon>Cohnella</taxon>
    </lineage>
</organism>
<evidence type="ECO:0000256" key="1">
    <source>
        <dbReference type="ARBA" id="ARBA00023015"/>
    </source>
</evidence>
<evidence type="ECO:0000313" key="5">
    <source>
        <dbReference type="EMBL" id="MBB6633021.1"/>
    </source>
</evidence>
<dbReference type="InterPro" id="IPR018060">
    <property type="entry name" value="HTH_AraC"/>
</dbReference>
<dbReference type="Pfam" id="PF12833">
    <property type="entry name" value="HTH_18"/>
    <property type="match status" value="1"/>
</dbReference>
<gene>
    <name evidence="5" type="ORF">H7B67_02705</name>
</gene>
<comment type="caution">
    <text evidence="5">The sequence shown here is derived from an EMBL/GenBank/DDBJ whole genome shotgun (WGS) entry which is preliminary data.</text>
</comment>